<organism evidence="2 3">
    <name type="scientific">Mucuna pruriens</name>
    <name type="common">Velvet bean</name>
    <name type="synonym">Dolichos pruriens</name>
    <dbReference type="NCBI Taxonomy" id="157652"/>
    <lineage>
        <taxon>Eukaryota</taxon>
        <taxon>Viridiplantae</taxon>
        <taxon>Streptophyta</taxon>
        <taxon>Embryophyta</taxon>
        <taxon>Tracheophyta</taxon>
        <taxon>Spermatophyta</taxon>
        <taxon>Magnoliopsida</taxon>
        <taxon>eudicotyledons</taxon>
        <taxon>Gunneridae</taxon>
        <taxon>Pentapetalae</taxon>
        <taxon>rosids</taxon>
        <taxon>fabids</taxon>
        <taxon>Fabales</taxon>
        <taxon>Fabaceae</taxon>
        <taxon>Papilionoideae</taxon>
        <taxon>50 kb inversion clade</taxon>
        <taxon>NPAAA clade</taxon>
        <taxon>indigoferoid/millettioid clade</taxon>
        <taxon>Phaseoleae</taxon>
        <taxon>Mucuna</taxon>
    </lineage>
</organism>
<evidence type="ECO:0000313" key="2">
    <source>
        <dbReference type="EMBL" id="RDY07161.1"/>
    </source>
</evidence>
<feature type="non-terminal residue" evidence="2">
    <location>
        <position position="1"/>
    </location>
</feature>
<dbReference type="InterPro" id="IPR012337">
    <property type="entry name" value="RNaseH-like_sf"/>
</dbReference>
<dbReference type="InterPro" id="IPR007021">
    <property type="entry name" value="DUF659"/>
</dbReference>
<protein>
    <recommendedName>
        <fullName evidence="1">DUF659 domain-containing protein</fullName>
    </recommendedName>
</protein>
<reference evidence="2" key="1">
    <citation type="submission" date="2018-05" db="EMBL/GenBank/DDBJ databases">
        <title>Draft genome of Mucuna pruriens seed.</title>
        <authorList>
            <person name="Nnadi N.E."/>
            <person name="Vos R."/>
            <person name="Hasami M.H."/>
            <person name="Devisetty U.K."/>
            <person name="Aguiy J.C."/>
        </authorList>
    </citation>
    <scope>NUCLEOTIDE SEQUENCE [LARGE SCALE GENOMIC DNA]</scope>
    <source>
        <strain evidence="2">JCA_2017</strain>
    </source>
</reference>
<dbReference type="STRING" id="157652.A0A371HWI8"/>
<keyword evidence="3" id="KW-1185">Reference proteome</keyword>
<gene>
    <name evidence="2" type="ORF">CR513_08761</name>
</gene>
<feature type="domain" description="DUF659" evidence="1">
    <location>
        <begin position="161"/>
        <end position="220"/>
    </location>
</feature>
<evidence type="ECO:0000259" key="1">
    <source>
        <dbReference type="Pfam" id="PF04937"/>
    </source>
</evidence>
<accession>A0A371HWI8</accession>
<dbReference type="Proteomes" id="UP000257109">
    <property type="component" value="Unassembled WGS sequence"/>
</dbReference>
<dbReference type="PANTHER" id="PTHR32166:SF74">
    <property type="entry name" value="OS05G0256350 PROTEIN"/>
    <property type="match status" value="1"/>
</dbReference>
<dbReference type="EMBL" id="QJKJ01001534">
    <property type="protein sequence ID" value="RDY07161.1"/>
    <property type="molecule type" value="Genomic_DNA"/>
</dbReference>
<evidence type="ECO:0000313" key="3">
    <source>
        <dbReference type="Proteomes" id="UP000257109"/>
    </source>
</evidence>
<dbReference type="PANTHER" id="PTHR32166">
    <property type="entry name" value="OSJNBA0013A04.12 PROTEIN"/>
    <property type="match status" value="1"/>
</dbReference>
<dbReference type="SUPFAM" id="SSF53098">
    <property type="entry name" value="Ribonuclease H-like"/>
    <property type="match status" value="1"/>
</dbReference>
<dbReference type="OrthoDB" id="1436860at2759"/>
<comment type="caution">
    <text evidence="2">The sequence shown here is derived from an EMBL/GenBank/DDBJ whole genome shotgun (WGS) entry which is preliminary data.</text>
</comment>
<proteinExistence type="predicted"/>
<dbReference type="Pfam" id="PF04937">
    <property type="entry name" value="DUF659"/>
    <property type="match status" value="1"/>
</dbReference>
<dbReference type="AlphaFoldDB" id="A0A371HWI8"/>
<name>A0A371HWI8_MUCPR</name>
<sequence length="326" mass="38178">MINKKKKPPQYIVGTPSVGSSITIFKHTNQNIYHAWKWNNLKDKNNMNGVTCDFCLKMSNRGIARIKKHQLRIRGDVGACRKILEDIRLELKTAFDQKKGVQEDEDGEDEVQEIVSLVVVKEKNANVKGPFDLHFKKPKETIQLEKIKRQTSIMSGIPFNDSLNDHEEEQIKYGYSIMLDGWTDRKNRTLTNFLVNYLFGTMFMKSVDTSKYMKAKDKFTDLEFLGYTKRHQASRLHLQPLIGFEHHEEVHKQVQISDDRVTRFATTFLSLQILHKQKANFRRMFTLDKWVESKINDVVYTLKGMEPIVHVLRLVDNEKRPNELHL</sequence>